<dbReference type="Proteomes" id="UP000199405">
    <property type="component" value="Unassembled WGS sequence"/>
</dbReference>
<keyword evidence="3" id="KW-0067">ATP-binding</keyword>
<keyword evidence="3" id="KW-0347">Helicase</keyword>
<feature type="compositionally biased region" description="Acidic residues" evidence="1">
    <location>
        <begin position="1181"/>
        <end position="1192"/>
    </location>
</feature>
<dbReference type="GeneID" id="93471177"/>
<dbReference type="Pfam" id="PF00271">
    <property type="entry name" value="Helicase_C"/>
    <property type="match status" value="1"/>
</dbReference>
<comment type="caution">
    <text evidence="3">The sequence shown here is derived from an EMBL/GenBank/DDBJ whole genome shotgun (WGS) entry which is preliminary data.</text>
</comment>
<reference evidence="3 4" key="1">
    <citation type="submission" date="2016-06" db="EMBL/GenBank/DDBJ databases">
        <authorList>
            <person name="Varghese N."/>
            <person name="Submissions Spin"/>
        </authorList>
    </citation>
    <scope>NUCLEOTIDE SEQUENCE [LARGE SCALE GENOMIC DNA]</scope>
    <source>
        <strain evidence="3 4">DSM 45142</strain>
    </source>
</reference>
<dbReference type="CDD" id="cd18785">
    <property type="entry name" value="SF2_C"/>
    <property type="match status" value="1"/>
</dbReference>
<dbReference type="SUPFAM" id="SSF52540">
    <property type="entry name" value="P-loop containing nucleoside triphosphate hydrolases"/>
    <property type="match status" value="1"/>
</dbReference>
<dbReference type="NCBIfam" id="NF038325">
    <property type="entry name" value="DISARM_DrmAS"/>
    <property type="match status" value="1"/>
</dbReference>
<keyword evidence="3" id="KW-0547">Nucleotide-binding</keyword>
<dbReference type="RefSeq" id="WP_091422818.1">
    <property type="nucleotide sequence ID" value="NZ_FMCQ01000005.1"/>
</dbReference>
<gene>
    <name evidence="3" type="ORF">GA0070562_4440</name>
</gene>
<keyword evidence="4" id="KW-1185">Reference proteome</keyword>
<keyword evidence="3" id="KW-0378">Hydrolase</keyword>
<sequence length="1192" mass="131222">MSDSPVLGVPSGAKIRDELAELVRRDLVGPTDLAEEITGPPGGRQVALREKYPVGCLAPAGLLTNPAALDGLAEEGEASGDDDRGVEAVPAVPSFYPSSMGLSFAVSTRHIELLVEAKWGRYLRDHASTPLDDGSQPMVWRRQQRGGRERVTLVEGEIKPFPIDAEQPEVMVRGRVRRHDGQWIVSLFLVNTTDPTGKMMNATWIFQAELEVRGVEKGSTPFCPRELPLPDEHVADPTVRELRTLAMRYRHAPAFAVGHGVGVLVETLPDAPNRALSIRTEAMPWYEMPATDATRPSDEELLAGVELDMATLAEADRESLRHALEPIVVAYQKWILDRSEEVASDPSLDRFRVDAELALDECRRAADRIREGIQVLLDPEDPEPLAAFRFANRAMRLQRLHTMAAAARRADPNLSLEDAVAAAEAEQRPEWRLFQLAFLLMGLPALADPTHPNRRAESGLADLLWFPTGGGKTEAYLGLAAFAMGIRRRKQSFGGFYAEDGVAVLMRYTLRLLTVQQFQRAAALICACESLRREDPAQWGDTTFRLGLWVGGSVTPNRTEDAETAVKEARGQLKGRPGGGKGSPHQLTNCPWCGTMLMPDQNVEVDTVRGRTVVFCGDRTGRCPFTLRRSPGEGLPVLVVDEEIYRLLPAFVIATVDKFAQLPWRGSVQALFGKVTGWCSRHGYRTPETPGCDSLEHRPSGRHPAARVEPVGALRPPDLIVQDELHLISGPLGSLVGLYETVVDELATWCPDLPEAAPVRPMVIASTATVRGAEAQVNGVFTRKLAIFPPPGTDSRNSFFARTRPTDELPGRRYVGVCAHGRKFKSLLIRLYVAGMAAAQLLHERYGGQAATDAYMTMVGYFGSLRELGGMRRVVDDDVATRLYDGRQLGLARREKPDVAELTSRLHSSEIPEILRRLEVPVPIARDPKGTDVYPVDVLLATNMISVGVDISRLGLMVVAGQPKSAAEYIQATSRVGRAAPGLVFTAFNWARPRDLSHYETFEHFHGSAYRHVEALSVTPFADRALDRGLTAVLASLVRQHDATWNANRDAERVDRHAPEVSELVAAVVDRAAVVTGDPSVAKLVRARLDRSLDRWAERAATMYQQLGYRGVADGRTVGLLTEPDTGQWTEWTCPTSLRNVEPGIRLLIREGSEPLGKERENPYRRPTDQAPTLLDTASFEPDDESNEEKAE</sequence>
<dbReference type="GO" id="GO:0004386">
    <property type="term" value="F:helicase activity"/>
    <property type="evidence" value="ECO:0007669"/>
    <property type="project" value="UniProtKB-KW"/>
</dbReference>
<dbReference type="Gene3D" id="3.40.50.300">
    <property type="entry name" value="P-loop containing nucleotide triphosphate hydrolases"/>
    <property type="match status" value="1"/>
</dbReference>
<dbReference type="InterPro" id="IPR001650">
    <property type="entry name" value="Helicase_C-like"/>
</dbReference>
<feature type="domain" description="Helicase C-terminal" evidence="2">
    <location>
        <begin position="847"/>
        <end position="1027"/>
    </location>
</feature>
<feature type="region of interest" description="Disordered" evidence="1">
    <location>
        <begin position="1151"/>
        <end position="1192"/>
    </location>
</feature>
<protein>
    <submittedName>
        <fullName evidence="3">Helicase conserved C-terminal domain-containing protein</fullName>
    </submittedName>
</protein>
<organism evidence="3 4">
    <name type="scientific">Micromonospora tulbaghiae</name>
    <dbReference type="NCBI Taxonomy" id="479978"/>
    <lineage>
        <taxon>Bacteria</taxon>
        <taxon>Bacillati</taxon>
        <taxon>Actinomycetota</taxon>
        <taxon>Actinomycetes</taxon>
        <taxon>Micromonosporales</taxon>
        <taxon>Micromonosporaceae</taxon>
        <taxon>Micromonospora</taxon>
    </lineage>
</organism>
<evidence type="ECO:0000256" key="1">
    <source>
        <dbReference type="SAM" id="MobiDB-lite"/>
    </source>
</evidence>
<evidence type="ECO:0000313" key="4">
    <source>
        <dbReference type="Proteomes" id="UP000199405"/>
    </source>
</evidence>
<evidence type="ECO:0000313" key="3">
    <source>
        <dbReference type="EMBL" id="SCE95039.1"/>
    </source>
</evidence>
<accession>A0ABY0KNW4</accession>
<proteinExistence type="predicted"/>
<dbReference type="SMART" id="SM00490">
    <property type="entry name" value="HELICc"/>
    <property type="match status" value="1"/>
</dbReference>
<evidence type="ECO:0000259" key="2">
    <source>
        <dbReference type="PROSITE" id="PS51194"/>
    </source>
</evidence>
<feature type="compositionally biased region" description="Basic and acidic residues" evidence="1">
    <location>
        <begin position="1151"/>
        <end position="1168"/>
    </location>
</feature>
<dbReference type="InterPro" id="IPR027417">
    <property type="entry name" value="P-loop_NTPase"/>
</dbReference>
<dbReference type="EMBL" id="FMCQ01000005">
    <property type="protein sequence ID" value="SCE95039.1"/>
    <property type="molecule type" value="Genomic_DNA"/>
</dbReference>
<name>A0ABY0KNW4_9ACTN</name>
<dbReference type="PROSITE" id="PS51194">
    <property type="entry name" value="HELICASE_CTER"/>
    <property type="match status" value="1"/>
</dbReference>